<dbReference type="EMBL" id="WUUU01000185">
    <property type="protein sequence ID" value="MXR22006.1"/>
    <property type="molecule type" value="Genomic_DNA"/>
</dbReference>
<comment type="caution">
    <text evidence="2">The sequence shown here is derived from an EMBL/GenBank/DDBJ whole genome shotgun (WGS) entry which is preliminary data.</text>
</comment>
<feature type="compositionally biased region" description="Basic and acidic residues" evidence="1">
    <location>
        <begin position="34"/>
        <end position="46"/>
    </location>
</feature>
<organism evidence="2 3">
    <name type="scientific">Halobacterium bonnevillei</name>
    <dbReference type="NCBI Taxonomy" id="2692200"/>
    <lineage>
        <taxon>Archaea</taxon>
        <taxon>Methanobacteriati</taxon>
        <taxon>Methanobacteriota</taxon>
        <taxon>Stenosarchaea group</taxon>
        <taxon>Halobacteria</taxon>
        <taxon>Halobacteriales</taxon>
        <taxon>Halobacteriaceae</taxon>
        <taxon>Halobacterium</taxon>
    </lineage>
</organism>
<sequence length="46" mass="4469">ADQPGSAVRRDDQFGDGSGVTESGGGEGGENDGGDVRGRSDGSGDE</sequence>
<feature type="non-terminal residue" evidence="2">
    <location>
        <position position="1"/>
    </location>
</feature>
<evidence type="ECO:0000313" key="3">
    <source>
        <dbReference type="Proteomes" id="UP000471521"/>
    </source>
</evidence>
<protein>
    <submittedName>
        <fullName evidence="2">Uncharacterized protein</fullName>
    </submittedName>
</protein>
<proteinExistence type="predicted"/>
<evidence type="ECO:0000256" key="1">
    <source>
        <dbReference type="SAM" id="MobiDB-lite"/>
    </source>
</evidence>
<feature type="region of interest" description="Disordered" evidence="1">
    <location>
        <begin position="1"/>
        <end position="46"/>
    </location>
</feature>
<dbReference type="Proteomes" id="UP000471521">
    <property type="component" value="Unassembled WGS sequence"/>
</dbReference>
<reference evidence="2 3" key="1">
    <citation type="submission" date="2019-12" db="EMBL/GenBank/DDBJ databases">
        <title>Isolation and characterization of three novel carbon monoxide-oxidizing members of Halobacteria from salione crusts and soils.</title>
        <authorList>
            <person name="Myers M.R."/>
            <person name="King G.M."/>
        </authorList>
    </citation>
    <scope>NUCLEOTIDE SEQUENCE [LARGE SCALE GENOMIC DNA]</scope>
    <source>
        <strain evidence="2 3">PCN9</strain>
    </source>
</reference>
<evidence type="ECO:0000313" key="2">
    <source>
        <dbReference type="EMBL" id="MXR22006.1"/>
    </source>
</evidence>
<gene>
    <name evidence="2" type="ORF">GRX66_15885</name>
</gene>
<feature type="compositionally biased region" description="Gly residues" evidence="1">
    <location>
        <begin position="16"/>
        <end position="28"/>
    </location>
</feature>
<keyword evidence="3" id="KW-1185">Reference proteome</keyword>
<accession>A0A6B0SNE0</accession>
<dbReference type="AlphaFoldDB" id="A0A6B0SNE0"/>
<name>A0A6B0SNE0_9EURY</name>